<evidence type="ECO:0000313" key="1">
    <source>
        <dbReference type="EMBL" id="KDR14300.1"/>
    </source>
</evidence>
<accession>A0A067QY31</accession>
<dbReference type="EMBL" id="KK852889">
    <property type="protein sequence ID" value="KDR14300.1"/>
    <property type="molecule type" value="Genomic_DNA"/>
</dbReference>
<dbReference type="AlphaFoldDB" id="A0A067QY31"/>
<reference evidence="1 2" key="1">
    <citation type="journal article" date="2014" name="Nat. Commun.">
        <title>Molecular traces of alternative social organization in a termite genome.</title>
        <authorList>
            <person name="Terrapon N."/>
            <person name="Li C."/>
            <person name="Robertson H.M."/>
            <person name="Ji L."/>
            <person name="Meng X."/>
            <person name="Booth W."/>
            <person name="Chen Z."/>
            <person name="Childers C.P."/>
            <person name="Glastad K.M."/>
            <person name="Gokhale K."/>
            <person name="Gowin J."/>
            <person name="Gronenberg W."/>
            <person name="Hermansen R.A."/>
            <person name="Hu H."/>
            <person name="Hunt B.G."/>
            <person name="Huylmans A.K."/>
            <person name="Khalil S.M."/>
            <person name="Mitchell R.D."/>
            <person name="Munoz-Torres M.C."/>
            <person name="Mustard J.A."/>
            <person name="Pan H."/>
            <person name="Reese J.T."/>
            <person name="Scharf M.E."/>
            <person name="Sun F."/>
            <person name="Vogel H."/>
            <person name="Xiao J."/>
            <person name="Yang W."/>
            <person name="Yang Z."/>
            <person name="Yang Z."/>
            <person name="Zhou J."/>
            <person name="Zhu J."/>
            <person name="Brent C.S."/>
            <person name="Elsik C.G."/>
            <person name="Goodisman M.A."/>
            <person name="Liberles D.A."/>
            <person name="Roe R.M."/>
            <person name="Vargo E.L."/>
            <person name="Vilcinskas A."/>
            <person name="Wang J."/>
            <person name="Bornberg-Bauer E."/>
            <person name="Korb J."/>
            <person name="Zhang G."/>
            <person name="Liebig J."/>
        </authorList>
    </citation>
    <scope>NUCLEOTIDE SEQUENCE [LARGE SCALE GENOMIC DNA]</scope>
    <source>
        <tissue evidence="1">Whole organism</tissue>
    </source>
</reference>
<keyword evidence="2" id="KW-1185">Reference proteome</keyword>
<gene>
    <name evidence="1" type="ORF">L798_11891</name>
</gene>
<proteinExistence type="predicted"/>
<sequence>MVASEETSVEFGTWERAEDVKTILIQCWGLCEQGNEHQTATISFRGTPLRGVRPMVL</sequence>
<protein>
    <submittedName>
        <fullName evidence="1">Uncharacterized protein</fullName>
    </submittedName>
</protein>
<dbReference type="InParanoid" id="A0A067QY31"/>
<organism evidence="1 2">
    <name type="scientific">Zootermopsis nevadensis</name>
    <name type="common">Dampwood termite</name>
    <dbReference type="NCBI Taxonomy" id="136037"/>
    <lineage>
        <taxon>Eukaryota</taxon>
        <taxon>Metazoa</taxon>
        <taxon>Ecdysozoa</taxon>
        <taxon>Arthropoda</taxon>
        <taxon>Hexapoda</taxon>
        <taxon>Insecta</taxon>
        <taxon>Pterygota</taxon>
        <taxon>Neoptera</taxon>
        <taxon>Polyneoptera</taxon>
        <taxon>Dictyoptera</taxon>
        <taxon>Blattodea</taxon>
        <taxon>Blattoidea</taxon>
        <taxon>Termitoidae</taxon>
        <taxon>Termopsidae</taxon>
        <taxon>Zootermopsis</taxon>
    </lineage>
</organism>
<dbReference type="Proteomes" id="UP000027135">
    <property type="component" value="Unassembled WGS sequence"/>
</dbReference>
<evidence type="ECO:0000313" key="2">
    <source>
        <dbReference type="Proteomes" id="UP000027135"/>
    </source>
</evidence>
<name>A0A067QY31_ZOONE</name>